<sequence length="138" mass="15709">ESVSTRCTEENSPFIHALVEEWVMAQDSVEEAERLLEENGCPCLRCRSIKELADTDEQIKAREMMVEIDQPYVGKMKMYGSPLKMSETPCGPRAHAPLLGEHTDEILKETLGYNDEQIKALYDNKILHIEDAAKKLNQ</sequence>
<dbReference type="InterPro" id="IPR003673">
    <property type="entry name" value="CoA-Trfase_fam_III"/>
</dbReference>
<evidence type="ECO:0000256" key="1">
    <source>
        <dbReference type="ARBA" id="ARBA00022679"/>
    </source>
</evidence>
<accession>X1AWS8</accession>
<gene>
    <name evidence="2" type="ORF">S01H4_17742</name>
</gene>
<dbReference type="AlphaFoldDB" id="X1AWS8"/>
<dbReference type="Pfam" id="PF02515">
    <property type="entry name" value="CoA_transf_3"/>
    <property type="match status" value="1"/>
</dbReference>
<dbReference type="PANTHER" id="PTHR48207:SF3">
    <property type="entry name" value="SUCCINATE--HYDROXYMETHYLGLUTARATE COA-TRANSFERASE"/>
    <property type="match status" value="1"/>
</dbReference>
<keyword evidence="1" id="KW-0808">Transferase</keyword>
<reference evidence="2" key="1">
    <citation type="journal article" date="2014" name="Front. Microbiol.">
        <title>High frequency of phylogenetically diverse reductive dehalogenase-homologous genes in deep subseafloor sedimentary metagenomes.</title>
        <authorList>
            <person name="Kawai M."/>
            <person name="Futagami T."/>
            <person name="Toyoda A."/>
            <person name="Takaki Y."/>
            <person name="Nishi S."/>
            <person name="Hori S."/>
            <person name="Arai W."/>
            <person name="Tsubouchi T."/>
            <person name="Morono Y."/>
            <person name="Uchiyama I."/>
            <person name="Ito T."/>
            <person name="Fujiyama A."/>
            <person name="Inagaki F."/>
            <person name="Takami H."/>
        </authorList>
    </citation>
    <scope>NUCLEOTIDE SEQUENCE</scope>
    <source>
        <strain evidence="2">Expedition CK06-06</strain>
    </source>
</reference>
<feature type="non-terminal residue" evidence="2">
    <location>
        <position position="1"/>
    </location>
</feature>
<dbReference type="Gene3D" id="3.40.50.10540">
    <property type="entry name" value="Crotonobetainyl-coa:carnitine coa-transferase, domain 1"/>
    <property type="match status" value="1"/>
</dbReference>
<dbReference type="GO" id="GO:0008410">
    <property type="term" value="F:CoA-transferase activity"/>
    <property type="evidence" value="ECO:0007669"/>
    <property type="project" value="TreeGrafter"/>
</dbReference>
<proteinExistence type="predicted"/>
<dbReference type="SUPFAM" id="SSF89796">
    <property type="entry name" value="CoA-transferase family III (CaiB/BaiF)"/>
    <property type="match status" value="1"/>
</dbReference>
<dbReference type="InterPro" id="IPR050483">
    <property type="entry name" value="CoA-transferase_III_domain"/>
</dbReference>
<dbReference type="EMBL" id="BART01007827">
    <property type="protein sequence ID" value="GAG64246.1"/>
    <property type="molecule type" value="Genomic_DNA"/>
</dbReference>
<evidence type="ECO:0008006" key="3">
    <source>
        <dbReference type="Google" id="ProtNLM"/>
    </source>
</evidence>
<evidence type="ECO:0000313" key="2">
    <source>
        <dbReference type="EMBL" id="GAG64246.1"/>
    </source>
</evidence>
<protein>
    <recommendedName>
        <fullName evidence="3">Formyl-CoA transferase</fullName>
    </recommendedName>
</protein>
<dbReference type="InterPro" id="IPR023606">
    <property type="entry name" value="CoA-Trfase_III_dom_1_sf"/>
</dbReference>
<organism evidence="2">
    <name type="scientific">marine sediment metagenome</name>
    <dbReference type="NCBI Taxonomy" id="412755"/>
    <lineage>
        <taxon>unclassified sequences</taxon>
        <taxon>metagenomes</taxon>
        <taxon>ecological metagenomes</taxon>
    </lineage>
</organism>
<dbReference type="PANTHER" id="PTHR48207">
    <property type="entry name" value="SUCCINATE--HYDROXYMETHYLGLUTARATE COA-TRANSFERASE"/>
    <property type="match status" value="1"/>
</dbReference>
<comment type="caution">
    <text evidence="2">The sequence shown here is derived from an EMBL/GenBank/DDBJ whole genome shotgun (WGS) entry which is preliminary data.</text>
</comment>
<name>X1AWS8_9ZZZZ</name>